<accession>A0A8J8AXW1</accession>
<feature type="signal peptide" evidence="1">
    <location>
        <begin position="1"/>
        <end position="22"/>
    </location>
</feature>
<comment type="caution">
    <text evidence="2">The sequence shown here is derived from an EMBL/GenBank/DDBJ whole genome shotgun (WGS) entry which is preliminary data.</text>
</comment>
<feature type="chain" id="PRO_5042774375" evidence="1">
    <location>
        <begin position="23"/>
        <end position="268"/>
    </location>
</feature>
<gene>
    <name evidence="3" type="ORF">KB893_008250</name>
    <name evidence="2" type="ORF">KB893_06035</name>
</gene>
<reference evidence="2" key="2">
    <citation type="submission" date="2021-04" db="EMBL/GenBank/DDBJ databases">
        <authorList>
            <person name="Karlyshev A.V."/>
        </authorList>
    </citation>
    <scope>NUCLEOTIDE SEQUENCE</scope>
    <source>
        <strain evidence="2">LMG 29479</strain>
    </source>
</reference>
<dbReference type="SUPFAM" id="SSF49478">
    <property type="entry name" value="Cna protein B-type domain"/>
    <property type="match status" value="1"/>
</dbReference>
<keyword evidence="1" id="KW-0732">Signal</keyword>
<evidence type="ECO:0000313" key="3">
    <source>
        <dbReference type="EMBL" id="MBS7457127.1"/>
    </source>
</evidence>
<reference evidence="3 4" key="1">
    <citation type="journal article" date="2021" name="Microbiol. Resour. Announc.">
        <title>Draft Genome Sequence of Coralloluteibacterium stylophorae LMG 29479T.</title>
        <authorList>
            <person name="Karlyshev A.V."/>
            <person name="Kudryashova E.B."/>
            <person name="Ariskina E.V."/>
            <person name="Conroy A.P."/>
            <person name="Abidueva E.Y."/>
        </authorList>
    </citation>
    <scope>NUCLEOTIDE SEQUENCE [LARGE SCALE GENOMIC DNA]</scope>
    <source>
        <strain evidence="3 4">LMG 29479</strain>
    </source>
</reference>
<keyword evidence="4" id="KW-1185">Reference proteome</keyword>
<evidence type="ECO:0000313" key="4">
    <source>
        <dbReference type="Proteomes" id="UP000675747"/>
    </source>
</evidence>
<evidence type="ECO:0000256" key="1">
    <source>
        <dbReference type="SAM" id="SignalP"/>
    </source>
</evidence>
<protein>
    <submittedName>
        <fullName evidence="2">DUF4198 domain-containing protein</fullName>
    </submittedName>
</protein>
<dbReference type="EMBL" id="JAGQFT020000004">
    <property type="protein sequence ID" value="MBS7457127.1"/>
    <property type="molecule type" value="Genomic_DNA"/>
</dbReference>
<dbReference type="RefSeq" id="WP_211926038.1">
    <property type="nucleotide sequence ID" value="NZ_JAGQFT020000004.1"/>
</dbReference>
<dbReference type="Proteomes" id="UP000675747">
    <property type="component" value="Unassembled WGS sequence"/>
</dbReference>
<evidence type="ECO:0000313" key="2">
    <source>
        <dbReference type="EMBL" id="MBR0562074.1"/>
    </source>
</evidence>
<organism evidence="2">
    <name type="scientific">Coralloluteibacterium stylophorae</name>
    <dbReference type="NCBI Taxonomy" id="1776034"/>
    <lineage>
        <taxon>Bacteria</taxon>
        <taxon>Pseudomonadati</taxon>
        <taxon>Pseudomonadota</taxon>
        <taxon>Gammaproteobacteria</taxon>
        <taxon>Lysobacterales</taxon>
        <taxon>Lysobacteraceae</taxon>
        <taxon>Coralloluteibacterium</taxon>
    </lineage>
</organism>
<dbReference type="AlphaFoldDB" id="A0A8J8AXW1"/>
<dbReference type="EMBL" id="JAGQFT010000033">
    <property type="protein sequence ID" value="MBR0562074.1"/>
    <property type="molecule type" value="Genomic_DNA"/>
</dbReference>
<name>A0A8J8AXW1_9GAMM</name>
<dbReference type="Pfam" id="PF10670">
    <property type="entry name" value="DUF4198"/>
    <property type="match status" value="1"/>
</dbReference>
<dbReference type="InterPro" id="IPR019613">
    <property type="entry name" value="DUF4198"/>
</dbReference>
<sequence length="268" mass="28986">MKRFVALAALAAATALPLSAHAHKLWLQPSATVLSGNDWITVDAAVSNDLFYFNHVPLRLDSLVITAPDGSRLEPANPHTGKLRSVFDLELKQEGTYRLAIVNDGVFASYQLDGERKRWRGRAEALAAELPAGATDVQVSETVGRVETFVTAGAPTTETLAPGGRGLELVPTTHPNDLFAGEEARFALQLDGQPAAGLEVTIVPGGTRYRDAQDEITARTDAQGRFSVTWPEPGMYWLEASTSDDRTSVEQAAQRRVSYVGTFEVLPQ</sequence>
<proteinExistence type="predicted"/>